<dbReference type="EMBL" id="CAMPGE010002201">
    <property type="protein sequence ID" value="CAI2360999.1"/>
    <property type="molecule type" value="Genomic_DNA"/>
</dbReference>
<name>A0AAD1U6D3_EUPCR</name>
<evidence type="ECO:0000256" key="9">
    <source>
        <dbReference type="SAM" id="MobiDB-lite"/>
    </source>
</evidence>
<evidence type="ECO:0000256" key="3">
    <source>
        <dbReference type="ARBA" id="ARBA00022679"/>
    </source>
</evidence>
<evidence type="ECO:0000259" key="11">
    <source>
        <dbReference type="PROSITE" id="PS51873"/>
    </source>
</evidence>
<keyword evidence="3" id="KW-0808">Transferase</keyword>
<protein>
    <recommendedName>
        <fullName evidence="2">RBR-type E3 ubiquitin transferase</fullName>
        <ecNumber evidence="2">2.3.2.31</ecNumber>
    </recommendedName>
</protein>
<keyword evidence="5" id="KW-0677">Repeat</keyword>
<evidence type="ECO:0000256" key="2">
    <source>
        <dbReference type="ARBA" id="ARBA00012251"/>
    </source>
</evidence>
<feature type="transmembrane region" description="Helical" evidence="10">
    <location>
        <begin position="253"/>
        <end position="278"/>
    </location>
</feature>
<keyword evidence="7" id="KW-0833">Ubl conjugation pathway</keyword>
<dbReference type="PANTHER" id="PTHR11685">
    <property type="entry name" value="RBR FAMILY RING FINGER AND IBR DOMAIN-CONTAINING"/>
    <property type="match status" value="1"/>
</dbReference>
<dbReference type="GO" id="GO:0061630">
    <property type="term" value="F:ubiquitin protein ligase activity"/>
    <property type="evidence" value="ECO:0007669"/>
    <property type="project" value="UniProtKB-EC"/>
</dbReference>
<evidence type="ECO:0000256" key="10">
    <source>
        <dbReference type="SAM" id="Phobius"/>
    </source>
</evidence>
<dbReference type="AlphaFoldDB" id="A0AAD1U6D3"/>
<keyword evidence="10" id="KW-0472">Membrane</keyword>
<dbReference type="InterPro" id="IPR031127">
    <property type="entry name" value="E3_UB_ligase_RBR"/>
</dbReference>
<feature type="domain" description="RING-type" evidence="11">
    <location>
        <begin position="2"/>
        <end position="253"/>
    </location>
</feature>
<dbReference type="Proteomes" id="UP001295684">
    <property type="component" value="Unassembled WGS sequence"/>
</dbReference>
<dbReference type="InterPro" id="IPR002867">
    <property type="entry name" value="IBR_dom"/>
</dbReference>
<proteinExistence type="predicted"/>
<feature type="transmembrane region" description="Helical" evidence="10">
    <location>
        <begin position="359"/>
        <end position="387"/>
    </location>
</feature>
<evidence type="ECO:0000256" key="6">
    <source>
        <dbReference type="ARBA" id="ARBA00022771"/>
    </source>
</evidence>
<keyword evidence="10" id="KW-0812">Transmembrane</keyword>
<evidence type="ECO:0000313" key="12">
    <source>
        <dbReference type="EMBL" id="CAI2360999.1"/>
    </source>
</evidence>
<comment type="caution">
    <text evidence="12">The sequence shown here is derived from an EMBL/GenBank/DDBJ whole genome shotgun (WGS) entry which is preliminary data.</text>
</comment>
<evidence type="ECO:0000313" key="13">
    <source>
        <dbReference type="Proteomes" id="UP001295684"/>
    </source>
</evidence>
<evidence type="ECO:0000256" key="5">
    <source>
        <dbReference type="ARBA" id="ARBA00022737"/>
    </source>
</evidence>
<feature type="transmembrane region" description="Helical" evidence="10">
    <location>
        <begin position="290"/>
        <end position="310"/>
    </location>
</feature>
<dbReference type="SMART" id="SM00647">
    <property type="entry name" value="IBR"/>
    <property type="match status" value="1"/>
</dbReference>
<evidence type="ECO:0000256" key="4">
    <source>
        <dbReference type="ARBA" id="ARBA00022723"/>
    </source>
</evidence>
<keyword evidence="8" id="KW-0862">Zinc</keyword>
<dbReference type="PROSITE" id="PS51873">
    <property type="entry name" value="TRIAD"/>
    <property type="match status" value="1"/>
</dbReference>
<reference evidence="12" key="1">
    <citation type="submission" date="2023-07" db="EMBL/GenBank/DDBJ databases">
        <authorList>
            <consortium name="AG Swart"/>
            <person name="Singh M."/>
            <person name="Singh A."/>
            <person name="Seah K."/>
            <person name="Emmerich C."/>
        </authorList>
    </citation>
    <scope>NUCLEOTIDE SEQUENCE</scope>
    <source>
        <strain evidence="12">DP1</strain>
    </source>
</reference>
<dbReference type="GO" id="GO:0016567">
    <property type="term" value="P:protein ubiquitination"/>
    <property type="evidence" value="ECO:0007669"/>
    <property type="project" value="InterPro"/>
</dbReference>
<dbReference type="Gene3D" id="1.20.120.1750">
    <property type="match status" value="1"/>
</dbReference>
<feature type="transmembrane region" description="Helical" evidence="10">
    <location>
        <begin position="330"/>
        <end position="353"/>
    </location>
</feature>
<sequence>MSETLCPVCYCNNLNDNSKLHCGFEVCEECVVNWVKTEAKYDFITAGDPTRSVSDAISKQEGKNYSTIIETIKCININCQNGEDEEAEEKDIGILHRLTYEECLDFVQKSPDQKYRDLFSNAMLDLLVPNSRSSIKCPKQGCEYVGYVNLRDKCNAEISCELCGYSWREPGLTPFSSKLFNCLCSWKSNLNLFTELQKVIRAQACPGCGISIIKGPGCKHMVCQKCEKEFCWICLGDYPGYRHRGVLFCPFRLILKILIWLWLILFTVNLKFIIIFPAYRRFTEDAIKWIGIWLLANIMMISLGLALIWYQIAKDSFEYRGGCNTVMYYFLRLLSLIWPLLWCAMWASTYIFWDLGKSMLWILLWQTVALIGLAIIAFLVFIISKCIKQKLYVRRQRIMYEQIQAANASNAGYGDSLVDNQYYDENVLGVRQEFIKSEPPNQDSLTQKSFKRCKRTNSFEAWEANVHADQRLEEEPQYNNDLLRLLGNNLPNDSSNPLLEIDAIKPRANKRRNSIQGIYTFNWEKDNKENNKEPEERKSLLSVSDSGDNEYSIPVAPLNERPPSSIPDIHQIPPKEIYSDEDISF</sequence>
<feature type="compositionally biased region" description="Basic and acidic residues" evidence="9">
    <location>
        <begin position="526"/>
        <end position="539"/>
    </location>
</feature>
<comment type="catalytic activity">
    <reaction evidence="1">
        <text>[E2 ubiquitin-conjugating enzyme]-S-ubiquitinyl-L-cysteine + [acceptor protein]-L-lysine = [E2 ubiquitin-conjugating enzyme]-L-cysteine + [acceptor protein]-N(6)-ubiquitinyl-L-lysine.</text>
        <dbReference type="EC" id="2.3.2.31"/>
    </reaction>
</comment>
<evidence type="ECO:0000256" key="7">
    <source>
        <dbReference type="ARBA" id="ARBA00022786"/>
    </source>
</evidence>
<keyword evidence="10" id="KW-1133">Transmembrane helix</keyword>
<accession>A0AAD1U6D3</accession>
<gene>
    <name evidence="12" type="ORF">ECRASSUSDP1_LOCUS2308</name>
</gene>
<evidence type="ECO:0000256" key="8">
    <source>
        <dbReference type="ARBA" id="ARBA00022833"/>
    </source>
</evidence>
<keyword evidence="4" id="KW-0479">Metal-binding</keyword>
<feature type="region of interest" description="Disordered" evidence="9">
    <location>
        <begin position="526"/>
        <end position="585"/>
    </location>
</feature>
<evidence type="ECO:0000256" key="1">
    <source>
        <dbReference type="ARBA" id="ARBA00001798"/>
    </source>
</evidence>
<keyword evidence="13" id="KW-1185">Reference proteome</keyword>
<dbReference type="EC" id="2.3.2.31" evidence="2"/>
<dbReference type="SUPFAM" id="SSF57850">
    <property type="entry name" value="RING/U-box"/>
    <property type="match status" value="1"/>
</dbReference>
<keyword evidence="6" id="KW-0863">Zinc-finger</keyword>
<dbReference type="Pfam" id="PF22191">
    <property type="entry name" value="IBR_1"/>
    <property type="match status" value="1"/>
</dbReference>
<dbReference type="InterPro" id="IPR044066">
    <property type="entry name" value="TRIAD_supradom"/>
</dbReference>
<dbReference type="GO" id="GO:0008270">
    <property type="term" value="F:zinc ion binding"/>
    <property type="evidence" value="ECO:0007669"/>
    <property type="project" value="UniProtKB-KW"/>
</dbReference>
<organism evidence="12 13">
    <name type="scientific">Euplotes crassus</name>
    <dbReference type="NCBI Taxonomy" id="5936"/>
    <lineage>
        <taxon>Eukaryota</taxon>
        <taxon>Sar</taxon>
        <taxon>Alveolata</taxon>
        <taxon>Ciliophora</taxon>
        <taxon>Intramacronucleata</taxon>
        <taxon>Spirotrichea</taxon>
        <taxon>Hypotrichia</taxon>
        <taxon>Euplotida</taxon>
        <taxon>Euplotidae</taxon>
        <taxon>Moneuplotes</taxon>
    </lineage>
</organism>